<feature type="transmembrane region" description="Helical" evidence="14">
    <location>
        <begin position="146"/>
        <end position="168"/>
    </location>
</feature>
<keyword evidence="10" id="KW-0249">Electron transport</keyword>
<evidence type="ECO:0000256" key="13">
    <source>
        <dbReference type="ARBA" id="ARBA00023136"/>
    </source>
</evidence>
<dbReference type="InterPro" id="IPR051817">
    <property type="entry name" value="FDH_cytochrome_b556_subunit"/>
</dbReference>
<dbReference type="Proteomes" id="UP000809273">
    <property type="component" value="Unassembled WGS sequence"/>
</dbReference>
<evidence type="ECO:0000256" key="11">
    <source>
        <dbReference type="ARBA" id="ARBA00022989"/>
    </source>
</evidence>
<evidence type="ECO:0000256" key="2">
    <source>
        <dbReference type="ARBA" id="ARBA00004651"/>
    </source>
</evidence>
<dbReference type="PRINTS" id="PR00161">
    <property type="entry name" value="NIHGNASECYTB"/>
</dbReference>
<dbReference type="GO" id="GO:0015944">
    <property type="term" value="P:formate oxidation"/>
    <property type="evidence" value="ECO:0007669"/>
    <property type="project" value="TreeGrafter"/>
</dbReference>
<evidence type="ECO:0000256" key="4">
    <source>
        <dbReference type="ARBA" id="ARBA00010747"/>
    </source>
</evidence>
<keyword evidence="7" id="KW-0349">Heme</keyword>
<comment type="similarity">
    <text evidence="4">Belongs to the formate dehydrogenase gamma subunit family.</text>
</comment>
<evidence type="ECO:0000256" key="10">
    <source>
        <dbReference type="ARBA" id="ARBA00022982"/>
    </source>
</evidence>
<feature type="domain" description="Cytochrome b561 bacterial/Ni-hydrogenase" evidence="15">
    <location>
        <begin position="10"/>
        <end position="183"/>
    </location>
</feature>
<dbReference type="PANTHER" id="PTHR30074">
    <property type="entry name" value="FORMATE DEHYDROGENASE, NITRATE-INDUCIBLE, CYTOCHROME B556 FDN SUBUNIT"/>
    <property type="match status" value="1"/>
</dbReference>
<sequence length="207" mass="22643">MAGKKVIVTTPTERVVHWVLAVSCLLLVATGLMMAFRSFEPLASIFGGYRAVIAIHGILGLFFTVSLIWAITIWKKDAGSLNSDDIVWLKAAGGYLWDAKIPEPYKYNAGQKLFFITVAVYGLVMVVTGFILWLGAGHLSSAFLRWVMVFHAFGVMVIGGFAMTHIYLGTIGTTGSVDAMLDGKVTEAWAKTHMTGWYKKKGKSKTV</sequence>
<keyword evidence="8 14" id="KW-0812">Transmembrane</keyword>
<dbReference type="InterPro" id="IPR006471">
    <property type="entry name" value="Formate_DH_gsu"/>
</dbReference>
<comment type="caution">
    <text evidence="16">The sequence shown here is derived from an EMBL/GenBank/DDBJ whole genome shotgun (WGS) entry which is preliminary data.</text>
</comment>
<comment type="subcellular location">
    <subcellularLocation>
        <location evidence="2">Cell membrane</location>
        <topology evidence="2">Multi-pass membrane protein</topology>
    </subcellularLocation>
</comment>
<evidence type="ECO:0000313" key="16">
    <source>
        <dbReference type="EMBL" id="MBN1572237.1"/>
    </source>
</evidence>
<feature type="transmembrane region" description="Helical" evidence="14">
    <location>
        <begin position="113"/>
        <end position="134"/>
    </location>
</feature>
<feature type="transmembrane region" description="Helical" evidence="14">
    <location>
        <begin position="15"/>
        <end position="36"/>
    </location>
</feature>
<accession>A0A9D8PNM2</accession>
<evidence type="ECO:0000256" key="6">
    <source>
        <dbReference type="ARBA" id="ARBA00022475"/>
    </source>
</evidence>
<dbReference type="InterPro" id="IPR016174">
    <property type="entry name" value="Di-haem_cyt_TM"/>
</dbReference>
<evidence type="ECO:0000256" key="12">
    <source>
        <dbReference type="ARBA" id="ARBA00023004"/>
    </source>
</evidence>
<dbReference type="GO" id="GO:0005886">
    <property type="term" value="C:plasma membrane"/>
    <property type="evidence" value="ECO:0007669"/>
    <property type="project" value="UniProtKB-SubCell"/>
</dbReference>
<evidence type="ECO:0000256" key="1">
    <source>
        <dbReference type="ARBA" id="ARBA00001971"/>
    </source>
</evidence>
<evidence type="ECO:0000256" key="3">
    <source>
        <dbReference type="ARBA" id="ARBA00008622"/>
    </source>
</evidence>
<dbReference type="InterPro" id="IPR000516">
    <property type="entry name" value="Ni-dep_Hydgase_cyt-B"/>
</dbReference>
<dbReference type="NCBIfam" id="TIGR01583">
    <property type="entry name" value="formate-DH-gamm"/>
    <property type="match status" value="1"/>
</dbReference>
<name>A0A9D8PNM2_9DELT</name>
<evidence type="ECO:0000259" key="15">
    <source>
        <dbReference type="Pfam" id="PF01292"/>
    </source>
</evidence>
<keyword evidence="11 14" id="KW-1133">Transmembrane helix</keyword>
<evidence type="ECO:0000256" key="8">
    <source>
        <dbReference type="ARBA" id="ARBA00022692"/>
    </source>
</evidence>
<dbReference type="EMBL" id="JAFGIX010000017">
    <property type="protein sequence ID" value="MBN1572237.1"/>
    <property type="molecule type" value="Genomic_DNA"/>
</dbReference>
<dbReference type="GO" id="GO:0022904">
    <property type="term" value="P:respiratory electron transport chain"/>
    <property type="evidence" value="ECO:0007669"/>
    <property type="project" value="InterPro"/>
</dbReference>
<keyword evidence="5" id="KW-0813">Transport</keyword>
<dbReference type="PANTHER" id="PTHR30074:SF6">
    <property type="entry name" value="FORMATE DEHYDROGENASE GAMMA SUBUNIT"/>
    <property type="match status" value="1"/>
</dbReference>
<feature type="transmembrane region" description="Helical" evidence="14">
    <location>
        <begin position="48"/>
        <end position="74"/>
    </location>
</feature>
<dbReference type="SUPFAM" id="SSF81342">
    <property type="entry name" value="Transmembrane di-heme cytochromes"/>
    <property type="match status" value="1"/>
</dbReference>
<dbReference type="GO" id="GO:0009055">
    <property type="term" value="F:electron transfer activity"/>
    <property type="evidence" value="ECO:0007669"/>
    <property type="project" value="InterPro"/>
</dbReference>
<keyword evidence="12" id="KW-0408">Iron</keyword>
<evidence type="ECO:0000256" key="14">
    <source>
        <dbReference type="SAM" id="Phobius"/>
    </source>
</evidence>
<dbReference type="Gene3D" id="1.20.950.20">
    <property type="entry name" value="Transmembrane di-heme cytochromes, Chain C"/>
    <property type="match status" value="1"/>
</dbReference>
<evidence type="ECO:0000256" key="9">
    <source>
        <dbReference type="ARBA" id="ARBA00022723"/>
    </source>
</evidence>
<dbReference type="GO" id="GO:0009061">
    <property type="term" value="P:anaerobic respiration"/>
    <property type="evidence" value="ECO:0007669"/>
    <property type="project" value="TreeGrafter"/>
</dbReference>
<evidence type="ECO:0000313" key="17">
    <source>
        <dbReference type="Proteomes" id="UP000809273"/>
    </source>
</evidence>
<keyword evidence="13 14" id="KW-0472">Membrane</keyword>
<proteinExistence type="inferred from homology"/>
<dbReference type="InterPro" id="IPR011577">
    <property type="entry name" value="Cyt_b561_bac/Ni-Hgenase"/>
</dbReference>
<comment type="cofactor">
    <cofactor evidence="1">
        <name>heme</name>
        <dbReference type="ChEBI" id="CHEBI:30413"/>
    </cofactor>
</comment>
<gene>
    <name evidence="16" type="ORF">JW984_03455</name>
</gene>
<dbReference type="AlphaFoldDB" id="A0A9D8PNM2"/>
<organism evidence="16 17">
    <name type="scientific">Candidatus Zymogenus saltonus</name>
    <dbReference type="NCBI Taxonomy" id="2844893"/>
    <lineage>
        <taxon>Bacteria</taxon>
        <taxon>Deltaproteobacteria</taxon>
        <taxon>Candidatus Zymogenia</taxon>
        <taxon>Candidatus Zymogeniales</taxon>
        <taxon>Candidatus Zymogenaceae</taxon>
        <taxon>Candidatus Zymogenus</taxon>
    </lineage>
</organism>
<dbReference type="GO" id="GO:0008863">
    <property type="term" value="F:formate dehydrogenase (NAD+) activity"/>
    <property type="evidence" value="ECO:0007669"/>
    <property type="project" value="InterPro"/>
</dbReference>
<keyword evidence="9" id="KW-0479">Metal-binding</keyword>
<evidence type="ECO:0000256" key="5">
    <source>
        <dbReference type="ARBA" id="ARBA00022448"/>
    </source>
</evidence>
<comment type="similarity">
    <text evidence="3">Belongs to the HupC/HyaC/HydC family.</text>
</comment>
<reference evidence="16" key="2">
    <citation type="submission" date="2021-01" db="EMBL/GenBank/DDBJ databases">
        <authorList>
            <person name="Hahn C.R."/>
            <person name="Youssef N.H."/>
            <person name="Elshahed M."/>
        </authorList>
    </citation>
    <scope>NUCLEOTIDE SEQUENCE</scope>
    <source>
        <strain evidence="16">Zod_Metabat.24</strain>
    </source>
</reference>
<keyword evidence="6" id="KW-1003">Cell membrane</keyword>
<evidence type="ECO:0000256" key="7">
    <source>
        <dbReference type="ARBA" id="ARBA00022617"/>
    </source>
</evidence>
<dbReference type="Pfam" id="PF01292">
    <property type="entry name" value="Ni_hydr_CYTB"/>
    <property type="match status" value="1"/>
</dbReference>
<dbReference type="GO" id="GO:0036397">
    <property type="term" value="F:formate dehydrogenase (quinone) activity"/>
    <property type="evidence" value="ECO:0007669"/>
    <property type="project" value="TreeGrafter"/>
</dbReference>
<dbReference type="GO" id="GO:0005506">
    <property type="term" value="F:iron ion binding"/>
    <property type="evidence" value="ECO:0007669"/>
    <property type="project" value="InterPro"/>
</dbReference>
<dbReference type="GO" id="GO:0009326">
    <property type="term" value="C:formate dehydrogenase complex"/>
    <property type="evidence" value="ECO:0007669"/>
    <property type="project" value="InterPro"/>
</dbReference>
<reference evidence="16" key="1">
    <citation type="journal article" date="2021" name="Environ. Microbiol.">
        <title>Genomic characterization of three novel Desulfobacterota classes expand the metabolic and phylogenetic diversity of the phylum.</title>
        <authorList>
            <person name="Murphy C.L."/>
            <person name="Biggerstaff J."/>
            <person name="Eichhorn A."/>
            <person name="Ewing E."/>
            <person name="Shahan R."/>
            <person name="Soriano D."/>
            <person name="Stewart S."/>
            <person name="VanMol K."/>
            <person name="Walker R."/>
            <person name="Walters P."/>
            <person name="Elshahed M.S."/>
            <person name="Youssef N.H."/>
        </authorList>
    </citation>
    <scope>NUCLEOTIDE SEQUENCE</scope>
    <source>
        <strain evidence="16">Zod_Metabat.24</strain>
    </source>
</reference>
<protein>
    <submittedName>
        <fullName evidence="16">Formate dehydrogenase subunit gamma</fullName>
    </submittedName>
</protein>